<evidence type="ECO:0000313" key="1">
    <source>
        <dbReference type="EMBL" id="KAJ5206977.1"/>
    </source>
</evidence>
<organism evidence="1 2">
    <name type="scientific">Penicillium cf. griseofulvum</name>
    <dbReference type="NCBI Taxonomy" id="2972120"/>
    <lineage>
        <taxon>Eukaryota</taxon>
        <taxon>Fungi</taxon>
        <taxon>Dikarya</taxon>
        <taxon>Ascomycota</taxon>
        <taxon>Pezizomycotina</taxon>
        <taxon>Eurotiomycetes</taxon>
        <taxon>Eurotiomycetidae</taxon>
        <taxon>Eurotiales</taxon>
        <taxon>Aspergillaceae</taxon>
        <taxon>Penicillium</taxon>
    </lineage>
</organism>
<evidence type="ECO:0000313" key="2">
    <source>
        <dbReference type="Proteomes" id="UP001150879"/>
    </source>
</evidence>
<dbReference type="Proteomes" id="UP001150879">
    <property type="component" value="Unassembled WGS sequence"/>
</dbReference>
<reference evidence="1" key="2">
    <citation type="journal article" date="2023" name="IMA Fungus">
        <title>Comparative genomic study of the Penicillium genus elucidates a diverse pangenome and 15 lateral gene transfer events.</title>
        <authorList>
            <person name="Petersen C."/>
            <person name="Sorensen T."/>
            <person name="Nielsen M.R."/>
            <person name="Sondergaard T.E."/>
            <person name="Sorensen J.L."/>
            <person name="Fitzpatrick D.A."/>
            <person name="Frisvad J.C."/>
            <person name="Nielsen K.L."/>
        </authorList>
    </citation>
    <scope>NUCLEOTIDE SEQUENCE</scope>
    <source>
        <strain evidence="1">IBT 16849</strain>
    </source>
</reference>
<accession>A0A9W9MTA4</accession>
<protein>
    <submittedName>
        <fullName evidence="1">Uncharacterized protein</fullName>
    </submittedName>
</protein>
<name>A0A9W9MTA4_9EURO</name>
<reference evidence="1" key="1">
    <citation type="submission" date="2022-11" db="EMBL/GenBank/DDBJ databases">
        <authorList>
            <person name="Petersen C."/>
        </authorList>
    </citation>
    <scope>NUCLEOTIDE SEQUENCE</scope>
    <source>
        <strain evidence="1">IBT 16849</strain>
    </source>
</reference>
<sequence>MCRYKTIENYVLLVKSIIDTKILRRPRGRPLLSIDDRVNDPEDGDLFTQQWDASMLDFHILY</sequence>
<comment type="caution">
    <text evidence="1">The sequence shown here is derived from an EMBL/GenBank/DDBJ whole genome shotgun (WGS) entry which is preliminary data.</text>
</comment>
<gene>
    <name evidence="1" type="ORF">N7472_003425</name>
</gene>
<proteinExistence type="predicted"/>
<dbReference type="AlphaFoldDB" id="A0A9W9MTA4"/>
<keyword evidence="2" id="KW-1185">Reference proteome</keyword>
<dbReference type="EMBL" id="JAPQKP010000002">
    <property type="protein sequence ID" value="KAJ5206977.1"/>
    <property type="molecule type" value="Genomic_DNA"/>
</dbReference>